<dbReference type="PANTHER" id="PTHR43968:SF6">
    <property type="entry name" value="GLUTATHIONE S-TRANSFERASE OMEGA"/>
    <property type="match status" value="1"/>
</dbReference>
<evidence type="ECO:0000313" key="3">
    <source>
        <dbReference type="EMBL" id="RLV60661.1"/>
    </source>
</evidence>
<evidence type="ECO:0000259" key="1">
    <source>
        <dbReference type="PROSITE" id="PS50404"/>
    </source>
</evidence>
<dbReference type="InterPro" id="IPR036282">
    <property type="entry name" value="Glutathione-S-Trfase_C_sf"/>
</dbReference>
<dbReference type="Gene3D" id="3.40.30.10">
    <property type="entry name" value="Glutaredoxin"/>
    <property type="match status" value="1"/>
</dbReference>
<dbReference type="SUPFAM" id="SSF52833">
    <property type="entry name" value="Thioredoxin-like"/>
    <property type="match status" value="1"/>
</dbReference>
<dbReference type="OrthoDB" id="9813092at2"/>
<dbReference type="SFLD" id="SFLDS00019">
    <property type="entry name" value="Glutathione_Transferase_(cytos"/>
    <property type="match status" value="1"/>
</dbReference>
<dbReference type="Pfam" id="PF13417">
    <property type="entry name" value="GST_N_3"/>
    <property type="match status" value="1"/>
</dbReference>
<dbReference type="EMBL" id="QZEI01000013">
    <property type="protein sequence ID" value="RLV60661.1"/>
    <property type="molecule type" value="Genomic_DNA"/>
</dbReference>
<dbReference type="CDD" id="cd03196">
    <property type="entry name" value="GST_C_5"/>
    <property type="match status" value="1"/>
</dbReference>
<dbReference type="InterPro" id="IPR050983">
    <property type="entry name" value="GST_Omega/HSP26"/>
</dbReference>
<sequence>MTSPLLYSFRRCPYAMRARLGLLVAKIPVRIREIELKNKPQSMLEVSPKGTVPVMIVSDSQNKKVIEESLDIMLWALTSNDPHHILATYSQQTETVLALIERNDQEFKHWLDRYKYADRFPEHGQSHYLSMACSFIENLETRLSQHTFLFGAKPSIADLAIFPFIRQFAFVDKKKFDSLPYPNLQCWLNYWLEHSWFESIMKKYQPWLLHEQEYFL</sequence>
<dbReference type="AlphaFoldDB" id="A0A3L8PZ74"/>
<dbReference type="PANTHER" id="PTHR43968">
    <property type="match status" value="1"/>
</dbReference>
<evidence type="ECO:0000313" key="4">
    <source>
        <dbReference type="Proteomes" id="UP000281474"/>
    </source>
</evidence>
<keyword evidence="4" id="KW-1185">Reference proteome</keyword>
<dbReference type="Proteomes" id="UP000281474">
    <property type="component" value="Unassembled WGS sequence"/>
</dbReference>
<comment type="caution">
    <text evidence="3">The sequence shown here is derived from an EMBL/GenBank/DDBJ whole genome shotgun (WGS) entry which is preliminary data.</text>
</comment>
<proteinExistence type="predicted"/>
<accession>A0A3L8PZ74</accession>
<organism evidence="3 4">
    <name type="scientific">Parashewanella curva</name>
    <dbReference type="NCBI Taxonomy" id="2338552"/>
    <lineage>
        <taxon>Bacteria</taxon>
        <taxon>Pseudomonadati</taxon>
        <taxon>Pseudomonadota</taxon>
        <taxon>Gammaproteobacteria</taxon>
        <taxon>Alteromonadales</taxon>
        <taxon>Shewanellaceae</taxon>
        <taxon>Parashewanella</taxon>
    </lineage>
</organism>
<gene>
    <name evidence="3" type="ORF">D5018_06050</name>
</gene>
<dbReference type="PROSITE" id="PS50405">
    <property type="entry name" value="GST_CTER"/>
    <property type="match status" value="1"/>
</dbReference>
<dbReference type="Gene3D" id="1.20.1050.10">
    <property type="match status" value="1"/>
</dbReference>
<feature type="domain" description="GST C-terminal" evidence="2">
    <location>
        <begin position="65"/>
        <end position="209"/>
    </location>
</feature>
<feature type="domain" description="GST N-terminal" evidence="1">
    <location>
        <begin position="2"/>
        <end position="84"/>
    </location>
</feature>
<dbReference type="Pfam" id="PF13410">
    <property type="entry name" value="GST_C_2"/>
    <property type="match status" value="1"/>
</dbReference>
<dbReference type="GO" id="GO:0005737">
    <property type="term" value="C:cytoplasm"/>
    <property type="evidence" value="ECO:0007669"/>
    <property type="project" value="TreeGrafter"/>
</dbReference>
<name>A0A3L8PZ74_9GAMM</name>
<evidence type="ECO:0000259" key="2">
    <source>
        <dbReference type="PROSITE" id="PS50405"/>
    </source>
</evidence>
<reference evidence="3 4" key="1">
    <citation type="submission" date="2018-09" db="EMBL/GenBank/DDBJ databases">
        <title>Phylogeny of the Shewanellaceae, and recommendation for two new genera, Pseudoshewanella and Parashewanella.</title>
        <authorList>
            <person name="Wang G."/>
        </authorList>
    </citation>
    <scope>NUCLEOTIDE SEQUENCE [LARGE SCALE GENOMIC DNA]</scope>
    <source>
        <strain evidence="3 4">C51</strain>
    </source>
</reference>
<dbReference type="CDD" id="cd03060">
    <property type="entry name" value="GST_N_Omega_like"/>
    <property type="match status" value="1"/>
</dbReference>
<dbReference type="PROSITE" id="PS50404">
    <property type="entry name" value="GST_NTER"/>
    <property type="match status" value="1"/>
</dbReference>
<dbReference type="RefSeq" id="WP_121838111.1">
    <property type="nucleotide sequence ID" value="NZ_ML014762.1"/>
</dbReference>
<dbReference type="InterPro" id="IPR004045">
    <property type="entry name" value="Glutathione_S-Trfase_N"/>
</dbReference>
<dbReference type="InterPro" id="IPR010987">
    <property type="entry name" value="Glutathione-S-Trfase_C-like"/>
</dbReference>
<dbReference type="SUPFAM" id="SSF47616">
    <property type="entry name" value="GST C-terminal domain-like"/>
    <property type="match status" value="1"/>
</dbReference>
<protein>
    <submittedName>
        <fullName evidence="3">Glutathione S-transferase</fullName>
    </submittedName>
</protein>
<keyword evidence="3" id="KW-0808">Transferase</keyword>
<dbReference type="InterPro" id="IPR036249">
    <property type="entry name" value="Thioredoxin-like_sf"/>
</dbReference>
<dbReference type="InterPro" id="IPR040079">
    <property type="entry name" value="Glutathione_S-Trfase"/>
</dbReference>
<dbReference type="GO" id="GO:0016740">
    <property type="term" value="F:transferase activity"/>
    <property type="evidence" value="ECO:0007669"/>
    <property type="project" value="UniProtKB-KW"/>
</dbReference>